<dbReference type="VEuPathDB" id="FungiDB:EMCG_07500"/>
<comment type="caution">
    <text evidence="3">The sequence shown here is derived from an EMBL/GenBank/DDBJ whole genome shotgun (WGS) entry which is preliminary data.</text>
</comment>
<dbReference type="Proteomes" id="UP000226031">
    <property type="component" value="Unassembled WGS sequence"/>
</dbReference>
<feature type="compositionally biased region" description="Low complexity" evidence="1">
    <location>
        <begin position="217"/>
        <end position="230"/>
    </location>
</feature>
<keyword evidence="2" id="KW-1133">Transmembrane helix</keyword>
<gene>
    <name evidence="3" type="ORF">GX50_08844</name>
</gene>
<reference evidence="3 4" key="1">
    <citation type="submission" date="2017-10" db="EMBL/GenBank/DDBJ databases">
        <title>Comparative genomics in systemic dimorphic fungi from Ajellomycetaceae.</title>
        <authorList>
            <person name="Munoz J.F."/>
            <person name="Mcewen J.G."/>
            <person name="Clay O.K."/>
            <person name="Cuomo C.A."/>
        </authorList>
    </citation>
    <scope>NUCLEOTIDE SEQUENCE [LARGE SCALE GENOMIC DNA]</scope>
    <source>
        <strain evidence="3 4">UAMH4076</strain>
    </source>
</reference>
<feature type="transmembrane region" description="Helical" evidence="2">
    <location>
        <begin position="648"/>
        <end position="670"/>
    </location>
</feature>
<feature type="region of interest" description="Disordered" evidence="1">
    <location>
        <begin position="450"/>
        <end position="473"/>
    </location>
</feature>
<keyword evidence="4" id="KW-1185">Reference proteome</keyword>
<organism evidence="3 4">
    <name type="scientific">[Emmonsia] crescens</name>
    <dbReference type="NCBI Taxonomy" id="73230"/>
    <lineage>
        <taxon>Eukaryota</taxon>
        <taxon>Fungi</taxon>
        <taxon>Dikarya</taxon>
        <taxon>Ascomycota</taxon>
        <taxon>Pezizomycotina</taxon>
        <taxon>Eurotiomycetes</taxon>
        <taxon>Eurotiomycetidae</taxon>
        <taxon>Onygenales</taxon>
        <taxon>Ajellomycetaceae</taxon>
        <taxon>Emergomyces</taxon>
    </lineage>
</organism>
<accession>A0A2B7Z5K7</accession>
<sequence>MTTSFRYQSPRVEEETAYLDLNLPNVAVDDFSFMSQLDTYPAADCDSIDFSKLDIPLDNSFWDNFNPDMFASTEPSFPPSTSASNDFWSTDINSLHGLSPICFDTPQMGHASPNRFSRDTAFAETALPSPDSDDSNLRLTWVRSTLKDLALAKAAKDTRPVSQKTKQIDASIELYLQLQNDLGSGFQEECDPAAQSMVWQHSSTSTTGSSFDNNSFSVTGSPSSSTGTVPELSPTSSTRAGSASAVPSRAAQPSATGGVQMILDMNLNETTSLPRKHRPKTREERQRYIAVRRQGACEWHRKQRKRCTCVDKTESAITTVKRKPLMKHVKHCSGAIQPVSSGDCGLRNKVRASDGPLESWLTQDECLVPKVTWQCCRGQPCNDPQCAECCCGSDEPITQRLQTMVHASDARQLHRPFINRGTLSLIERQPWGEPLDYDQDPGYVPHSPAPDILKRPISPHSQNTIGLSRPSRPVQDRDIHIIASPGQSSPYRGPQVSLGDSRETRVHLQTVVSINSTPIQRHLDASIFVHIGAGDRLPSSRLTMPRSDNVHLSSLGVEVEAADHHAQSRSRSQHDQIDSHALVVDNVVRLMSRTILRLATRSASIFSPPTTSRQRCHPFGKWEIPRAAIRNKTTSRLGWREQSTNFEWLLLIWACLFVSPILAIAAFLCLPRVARCHSISSELARIMEIIRMPRHAALLPRFALICAVYKSTDANLSSRQADNSVFPDWNNAQLPGPRTAE</sequence>
<proteinExistence type="predicted"/>
<dbReference type="AlphaFoldDB" id="A0A2B7Z5K7"/>
<feature type="region of interest" description="Disordered" evidence="1">
    <location>
        <begin position="197"/>
        <end position="257"/>
    </location>
</feature>
<feature type="compositionally biased region" description="Polar residues" evidence="1">
    <location>
        <begin position="197"/>
        <end position="216"/>
    </location>
</feature>
<name>A0A2B7Z5K7_9EURO</name>
<keyword evidence="2" id="KW-0812">Transmembrane</keyword>
<evidence type="ECO:0000256" key="2">
    <source>
        <dbReference type="SAM" id="Phobius"/>
    </source>
</evidence>
<evidence type="ECO:0000313" key="3">
    <source>
        <dbReference type="EMBL" id="PGH28418.1"/>
    </source>
</evidence>
<evidence type="ECO:0000313" key="4">
    <source>
        <dbReference type="Proteomes" id="UP000226031"/>
    </source>
</evidence>
<dbReference type="EMBL" id="PDND01000466">
    <property type="protein sequence ID" value="PGH28418.1"/>
    <property type="molecule type" value="Genomic_DNA"/>
</dbReference>
<keyword evidence="2" id="KW-0472">Membrane</keyword>
<protein>
    <submittedName>
        <fullName evidence="3">Uncharacterized protein</fullName>
    </submittedName>
</protein>
<evidence type="ECO:0000256" key="1">
    <source>
        <dbReference type="SAM" id="MobiDB-lite"/>
    </source>
</evidence>